<proteinExistence type="predicted"/>
<sequence length="138" mass="15323">MTSTWRRGAVDAARRQGSRIRVELAVAVAMGIVGVLTFHGRATSWAILASLILAVGLIEADRWWGLRYPVPDRSEVAWHRRYGRLRLALAVPVVVLFLGLALWFVGDDDSVWAGFGLVWGVVVVTTLGEWALRKRLTT</sequence>
<organism evidence="2 3">
    <name type="scientific">Aeromicrobium alkaliterrae</name>
    <dbReference type="NCBI Taxonomy" id="302168"/>
    <lineage>
        <taxon>Bacteria</taxon>
        <taxon>Bacillati</taxon>
        <taxon>Actinomycetota</taxon>
        <taxon>Actinomycetes</taxon>
        <taxon>Propionibacteriales</taxon>
        <taxon>Nocardioidaceae</taxon>
        <taxon>Aeromicrobium</taxon>
    </lineage>
</organism>
<keyword evidence="1" id="KW-0472">Membrane</keyword>
<evidence type="ECO:0000313" key="3">
    <source>
        <dbReference type="Proteomes" id="UP001501057"/>
    </source>
</evidence>
<dbReference type="Proteomes" id="UP001501057">
    <property type="component" value="Unassembled WGS sequence"/>
</dbReference>
<feature type="transmembrane region" description="Helical" evidence="1">
    <location>
        <begin position="45"/>
        <end position="64"/>
    </location>
</feature>
<keyword evidence="1" id="KW-1133">Transmembrane helix</keyword>
<evidence type="ECO:0000313" key="2">
    <source>
        <dbReference type="EMBL" id="GAA1729227.1"/>
    </source>
</evidence>
<keyword evidence="1" id="KW-0812">Transmembrane</keyword>
<dbReference type="RefSeq" id="WP_344197849.1">
    <property type="nucleotide sequence ID" value="NZ_BAAAME010000002.1"/>
</dbReference>
<name>A0ABP4VJP3_9ACTN</name>
<protein>
    <submittedName>
        <fullName evidence="2">Uncharacterized protein</fullName>
    </submittedName>
</protein>
<dbReference type="EMBL" id="BAAAME010000002">
    <property type="protein sequence ID" value="GAA1729227.1"/>
    <property type="molecule type" value="Genomic_DNA"/>
</dbReference>
<feature type="transmembrane region" description="Helical" evidence="1">
    <location>
        <begin position="85"/>
        <end position="105"/>
    </location>
</feature>
<accession>A0ABP4VJP3</accession>
<comment type="caution">
    <text evidence="2">The sequence shown here is derived from an EMBL/GenBank/DDBJ whole genome shotgun (WGS) entry which is preliminary data.</text>
</comment>
<gene>
    <name evidence="2" type="ORF">GCM10009710_07300</name>
</gene>
<evidence type="ECO:0000256" key="1">
    <source>
        <dbReference type="SAM" id="Phobius"/>
    </source>
</evidence>
<keyword evidence="3" id="KW-1185">Reference proteome</keyword>
<feature type="transmembrane region" description="Helical" evidence="1">
    <location>
        <begin position="20"/>
        <end position="39"/>
    </location>
</feature>
<feature type="transmembrane region" description="Helical" evidence="1">
    <location>
        <begin position="111"/>
        <end position="132"/>
    </location>
</feature>
<reference evidence="3" key="1">
    <citation type="journal article" date="2019" name="Int. J. Syst. Evol. Microbiol.">
        <title>The Global Catalogue of Microorganisms (GCM) 10K type strain sequencing project: providing services to taxonomists for standard genome sequencing and annotation.</title>
        <authorList>
            <consortium name="The Broad Institute Genomics Platform"/>
            <consortium name="The Broad Institute Genome Sequencing Center for Infectious Disease"/>
            <person name="Wu L."/>
            <person name="Ma J."/>
        </authorList>
    </citation>
    <scope>NUCLEOTIDE SEQUENCE [LARGE SCALE GENOMIC DNA]</scope>
    <source>
        <strain evidence="3">JCM 13518</strain>
    </source>
</reference>